<organism evidence="2 3">
    <name type="scientific">Collybia nuda</name>
    <dbReference type="NCBI Taxonomy" id="64659"/>
    <lineage>
        <taxon>Eukaryota</taxon>
        <taxon>Fungi</taxon>
        <taxon>Dikarya</taxon>
        <taxon>Basidiomycota</taxon>
        <taxon>Agaricomycotina</taxon>
        <taxon>Agaricomycetes</taxon>
        <taxon>Agaricomycetidae</taxon>
        <taxon>Agaricales</taxon>
        <taxon>Tricholomatineae</taxon>
        <taxon>Clitocybaceae</taxon>
        <taxon>Collybia</taxon>
    </lineage>
</organism>
<evidence type="ECO:0000313" key="3">
    <source>
        <dbReference type="Proteomes" id="UP000807353"/>
    </source>
</evidence>
<feature type="chain" id="PRO_5040224033" description="Secreted protein" evidence="1">
    <location>
        <begin position="21"/>
        <end position="204"/>
    </location>
</feature>
<proteinExistence type="predicted"/>
<dbReference type="OrthoDB" id="3362711at2759"/>
<keyword evidence="1" id="KW-0732">Signal</keyword>
<keyword evidence="3" id="KW-1185">Reference proteome</keyword>
<evidence type="ECO:0008006" key="4">
    <source>
        <dbReference type="Google" id="ProtNLM"/>
    </source>
</evidence>
<protein>
    <recommendedName>
        <fullName evidence="4">Secreted protein</fullName>
    </recommendedName>
</protein>
<name>A0A9P6CK51_9AGAR</name>
<comment type="caution">
    <text evidence="2">The sequence shown here is derived from an EMBL/GenBank/DDBJ whole genome shotgun (WGS) entry which is preliminary data.</text>
</comment>
<sequence>MVTRSLLMVVAFGSFCIIRAQTTDASCLPFYQWMANSHKKSPCEVASALLGICADSYNVAALPPNTHYLGPTLKLANPCQCNTVAYSLMSACGSCQGRTFDSWSTWSANCASVSVNSFPEPIPTSVYVPGWAYLDVKTNDTFNELLAKQNANTTESTFIPPPTSTSTKPTILLLLSKTLQIRRVTRAQMPSSEALSGVWWDYPY</sequence>
<feature type="signal peptide" evidence="1">
    <location>
        <begin position="1"/>
        <end position="20"/>
    </location>
</feature>
<accession>A0A9P6CK51</accession>
<reference evidence="2" key="1">
    <citation type="submission" date="2020-11" db="EMBL/GenBank/DDBJ databases">
        <authorList>
            <consortium name="DOE Joint Genome Institute"/>
            <person name="Ahrendt S."/>
            <person name="Riley R."/>
            <person name="Andreopoulos W."/>
            <person name="Labutti K."/>
            <person name="Pangilinan J."/>
            <person name="Ruiz-Duenas F.J."/>
            <person name="Barrasa J.M."/>
            <person name="Sanchez-Garcia M."/>
            <person name="Camarero S."/>
            <person name="Miyauchi S."/>
            <person name="Serrano A."/>
            <person name="Linde D."/>
            <person name="Babiker R."/>
            <person name="Drula E."/>
            <person name="Ayuso-Fernandez I."/>
            <person name="Pacheco R."/>
            <person name="Padilla G."/>
            <person name="Ferreira P."/>
            <person name="Barriuso J."/>
            <person name="Kellner H."/>
            <person name="Castanera R."/>
            <person name="Alfaro M."/>
            <person name="Ramirez L."/>
            <person name="Pisabarro A.G."/>
            <person name="Kuo A."/>
            <person name="Tritt A."/>
            <person name="Lipzen A."/>
            <person name="He G."/>
            <person name="Yan M."/>
            <person name="Ng V."/>
            <person name="Cullen D."/>
            <person name="Martin F."/>
            <person name="Rosso M.-N."/>
            <person name="Henrissat B."/>
            <person name="Hibbett D."/>
            <person name="Martinez A.T."/>
            <person name="Grigoriev I.V."/>
        </authorList>
    </citation>
    <scope>NUCLEOTIDE SEQUENCE</scope>
    <source>
        <strain evidence="2">CBS 247.69</strain>
    </source>
</reference>
<dbReference type="AlphaFoldDB" id="A0A9P6CK51"/>
<gene>
    <name evidence="2" type="ORF">BDZ94DRAFT_1243953</name>
</gene>
<evidence type="ECO:0000256" key="1">
    <source>
        <dbReference type="SAM" id="SignalP"/>
    </source>
</evidence>
<dbReference type="Proteomes" id="UP000807353">
    <property type="component" value="Unassembled WGS sequence"/>
</dbReference>
<dbReference type="EMBL" id="MU150230">
    <property type="protein sequence ID" value="KAF9469207.1"/>
    <property type="molecule type" value="Genomic_DNA"/>
</dbReference>
<evidence type="ECO:0000313" key="2">
    <source>
        <dbReference type="EMBL" id="KAF9469207.1"/>
    </source>
</evidence>